<dbReference type="Proteomes" id="UP001456524">
    <property type="component" value="Unassembled WGS sequence"/>
</dbReference>
<protein>
    <submittedName>
        <fullName evidence="1">Uncharacterized protein</fullName>
    </submittedName>
</protein>
<gene>
    <name evidence="1" type="ORF">IWX90DRAFT_188381</name>
</gene>
<keyword evidence="2" id="KW-1185">Reference proteome</keyword>
<comment type="caution">
    <text evidence="1">The sequence shown here is derived from an EMBL/GenBank/DDBJ whole genome shotgun (WGS) entry which is preliminary data.</text>
</comment>
<evidence type="ECO:0000313" key="2">
    <source>
        <dbReference type="Proteomes" id="UP001456524"/>
    </source>
</evidence>
<name>A0ABR1XWB7_9PEZI</name>
<proteinExistence type="predicted"/>
<accession>A0ABR1XWB7</accession>
<sequence length="155" mass="17412">MARDWISYLHPGAWICVVCEASNWGLCAGTSFSGGKCEGEIVSDGWLPSRGQDSYQFRDAGVQAPSRMVQSASSRRGSVCVRCYQNDSIASLLRWSRVHGGSTTSSRLVDCRTKQWHSGSCGFRKMYRAGSCSRNWLMLPDKSPGEQEWWQKCWK</sequence>
<organism evidence="1 2">
    <name type="scientific">Phyllosticta citrichinensis</name>
    <dbReference type="NCBI Taxonomy" id="1130410"/>
    <lineage>
        <taxon>Eukaryota</taxon>
        <taxon>Fungi</taxon>
        <taxon>Dikarya</taxon>
        <taxon>Ascomycota</taxon>
        <taxon>Pezizomycotina</taxon>
        <taxon>Dothideomycetes</taxon>
        <taxon>Dothideomycetes incertae sedis</taxon>
        <taxon>Botryosphaeriales</taxon>
        <taxon>Phyllostictaceae</taxon>
        <taxon>Phyllosticta</taxon>
    </lineage>
</organism>
<evidence type="ECO:0000313" key="1">
    <source>
        <dbReference type="EMBL" id="KAK8169721.1"/>
    </source>
</evidence>
<dbReference type="EMBL" id="JBBWUH010000004">
    <property type="protein sequence ID" value="KAK8169721.1"/>
    <property type="molecule type" value="Genomic_DNA"/>
</dbReference>
<reference evidence="1 2" key="1">
    <citation type="journal article" date="2022" name="G3 (Bethesda)">
        <title>Enemy or ally: a genomic approach to elucidate the lifestyle of Phyllosticta citrichinaensis.</title>
        <authorList>
            <person name="Buijs V.A."/>
            <person name="Groenewald J.Z."/>
            <person name="Haridas S."/>
            <person name="LaButti K.M."/>
            <person name="Lipzen A."/>
            <person name="Martin F.M."/>
            <person name="Barry K."/>
            <person name="Grigoriev I.V."/>
            <person name="Crous P.W."/>
            <person name="Seidl M.F."/>
        </authorList>
    </citation>
    <scope>NUCLEOTIDE SEQUENCE [LARGE SCALE GENOMIC DNA]</scope>
    <source>
        <strain evidence="1 2">CBS 129764</strain>
    </source>
</reference>